<evidence type="ECO:0000259" key="6">
    <source>
        <dbReference type="Pfam" id="PF07980"/>
    </source>
</evidence>
<comment type="subcellular location">
    <subcellularLocation>
        <location evidence="1">Cell outer membrane</location>
    </subcellularLocation>
</comment>
<evidence type="ECO:0000313" key="9">
    <source>
        <dbReference type="Proteomes" id="UP000183200"/>
    </source>
</evidence>
<organism evidence="8 9">
    <name type="scientific">Pedobacter steynii</name>
    <dbReference type="NCBI Taxonomy" id="430522"/>
    <lineage>
        <taxon>Bacteria</taxon>
        <taxon>Pseudomonadati</taxon>
        <taxon>Bacteroidota</taxon>
        <taxon>Sphingobacteriia</taxon>
        <taxon>Sphingobacteriales</taxon>
        <taxon>Sphingobacteriaceae</taxon>
        <taxon>Pedobacter</taxon>
    </lineage>
</organism>
<keyword evidence="9" id="KW-1185">Reference proteome</keyword>
<dbReference type="PROSITE" id="PS51257">
    <property type="entry name" value="PROKAR_LIPOPROTEIN"/>
    <property type="match status" value="1"/>
</dbReference>
<evidence type="ECO:0000259" key="7">
    <source>
        <dbReference type="Pfam" id="PF14322"/>
    </source>
</evidence>
<dbReference type="InterPro" id="IPR012944">
    <property type="entry name" value="SusD_RagB_dom"/>
</dbReference>
<proteinExistence type="inferred from homology"/>
<evidence type="ECO:0000256" key="4">
    <source>
        <dbReference type="ARBA" id="ARBA00023136"/>
    </source>
</evidence>
<accession>A0A1G9P179</accession>
<dbReference type="SUPFAM" id="SSF48452">
    <property type="entry name" value="TPR-like"/>
    <property type="match status" value="1"/>
</dbReference>
<sequence>MNRLTYILYFICISLSLSGCKKSLDLKNAGAFDPASVWNDPQLANAYLTNLYATTLPTGWPVNSGGNADELSGNLPEDAVTTNNTLFKSWPYDLIRNINILLTEIEKGSLPAGTKEKMKGQAYFLRAWVYFNVVKLYGGVPILEQPLGVKDDLSAGRNSTKACFDFIEADLNKAINALPDQYIGGDRGRIDKAASLAFLGRVMLYKASPQFHPSNPYNNTDWPKAYEVNKMAKEQLAGMGFGLNPDYVGIWAKNNKGNKEAVMSVLFMAPNRMNGRSENQCRPLSESIDASGGDQPVWEMVAAYPMKDGLQPGISLKYPYELQTFWKDRDPRFYASVVYNGSLYELSRIAGRRQYTANGVASIDDVFGGGEQGDFHRTGFFPRKGMDPTLLKSEVTKNETDWIEIRYAEVLLNFAEAANETGKSNEALEVLIQIRKRAGIEAGADQLYGLSGSTGTAQIRNAIYFERRIEFIYEGQRFNELRRTRRLNEIDGMRKNGLLATLKSDKVAEDGKTFKLLPEDFTYKIQPLFSNGTNLMSTPERYYFFPIPRVEIEKNPKLLQNKGWDGGTFDPTLE</sequence>
<comment type="similarity">
    <text evidence="2">Belongs to the SusD family.</text>
</comment>
<dbReference type="RefSeq" id="WP_074605367.1">
    <property type="nucleotide sequence ID" value="NZ_FNGY01000002.1"/>
</dbReference>
<dbReference type="Proteomes" id="UP000183200">
    <property type="component" value="Unassembled WGS sequence"/>
</dbReference>
<keyword evidence="4" id="KW-0472">Membrane</keyword>
<evidence type="ECO:0000313" key="8">
    <source>
        <dbReference type="EMBL" id="SDL92371.1"/>
    </source>
</evidence>
<dbReference type="Pfam" id="PF14322">
    <property type="entry name" value="SusD-like_3"/>
    <property type="match status" value="1"/>
</dbReference>
<dbReference type="AlphaFoldDB" id="A0A1G9P179"/>
<name>A0A1G9P179_9SPHI</name>
<dbReference type="CDD" id="cd08977">
    <property type="entry name" value="SusD"/>
    <property type="match status" value="1"/>
</dbReference>
<dbReference type="InterPro" id="IPR011990">
    <property type="entry name" value="TPR-like_helical_dom_sf"/>
</dbReference>
<dbReference type="OrthoDB" id="5694214at2"/>
<keyword evidence="3" id="KW-0732">Signal</keyword>
<feature type="domain" description="RagB/SusD" evidence="6">
    <location>
        <begin position="259"/>
        <end position="564"/>
    </location>
</feature>
<evidence type="ECO:0000256" key="1">
    <source>
        <dbReference type="ARBA" id="ARBA00004442"/>
    </source>
</evidence>
<dbReference type="Gene3D" id="1.25.40.390">
    <property type="match status" value="1"/>
</dbReference>
<protein>
    <submittedName>
        <fullName evidence="8">Starch-binding associating with outer membrane</fullName>
    </submittedName>
</protein>
<dbReference type="EMBL" id="FNGY01000002">
    <property type="protein sequence ID" value="SDL92371.1"/>
    <property type="molecule type" value="Genomic_DNA"/>
</dbReference>
<dbReference type="GO" id="GO:0009279">
    <property type="term" value="C:cell outer membrane"/>
    <property type="evidence" value="ECO:0007669"/>
    <property type="project" value="UniProtKB-SubCell"/>
</dbReference>
<dbReference type="InterPro" id="IPR033985">
    <property type="entry name" value="SusD-like_N"/>
</dbReference>
<keyword evidence="5" id="KW-0998">Cell outer membrane</keyword>
<evidence type="ECO:0000256" key="2">
    <source>
        <dbReference type="ARBA" id="ARBA00006275"/>
    </source>
</evidence>
<dbReference type="Pfam" id="PF07980">
    <property type="entry name" value="SusD_RagB"/>
    <property type="match status" value="1"/>
</dbReference>
<reference evidence="9" key="1">
    <citation type="submission" date="2016-10" db="EMBL/GenBank/DDBJ databases">
        <authorList>
            <person name="Varghese N."/>
            <person name="Submissions S."/>
        </authorList>
    </citation>
    <scope>NUCLEOTIDE SEQUENCE [LARGE SCALE GENOMIC DNA]</scope>
    <source>
        <strain evidence="9">DSM 19110</strain>
    </source>
</reference>
<gene>
    <name evidence="8" type="ORF">SAMN05421820_102504</name>
</gene>
<evidence type="ECO:0000256" key="3">
    <source>
        <dbReference type="ARBA" id="ARBA00022729"/>
    </source>
</evidence>
<feature type="domain" description="SusD-like N-terminal" evidence="7">
    <location>
        <begin position="82"/>
        <end position="204"/>
    </location>
</feature>
<evidence type="ECO:0000256" key="5">
    <source>
        <dbReference type="ARBA" id="ARBA00023237"/>
    </source>
</evidence>